<dbReference type="SMART" id="SM00895">
    <property type="entry name" value="FCD"/>
    <property type="match status" value="1"/>
</dbReference>
<keyword evidence="3" id="KW-0804">Transcription</keyword>
<dbReference type="Gene3D" id="1.20.120.530">
    <property type="entry name" value="GntR ligand-binding domain-like"/>
    <property type="match status" value="1"/>
</dbReference>
<keyword evidence="6" id="KW-1185">Reference proteome</keyword>
<keyword evidence="1" id="KW-0805">Transcription regulation</keyword>
<dbReference type="Pfam" id="PF00392">
    <property type="entry name" value="GntR"/>
    <property type="match status" value="1"/>
</dbReference>
<dbReference type="SMART" id="SM00345">
    <property type="entry name" value="HTH_GNTR"/>
    <property type="match status" value="1"/>
</dbReference>
<evidence type="ECO:0000256" key="1">
    <source>
        <dbReference type="ARBA" id="ARBA00023015"/>
    </source>
</evidence>
<dbReference type="PANTHER" id="PTHR43537:SF24">
    <property type="entry name" value="GLUCONATE OPERON TRANSCRIPTIONAL REPRESSOR"/>
    <property type="match status" value="1"/>
</dbReference>
<feature type="domain" description="HTH gntR-type" evidence="4">
    <location>
        <begin position="3"/>
        <end position="70"/>
    </location>
</feature>
<name>A0A2S2BQD2_9NOCA</name>
<dbReference type="InterPro" id="IPR036390">
    <property type="entry name" value="WH_DNA-bd_sf"/>
</dbReference>
<protein>
    <submittedName>
        <fullName evidence="5">GntR family transcriptional regulator</fullName>
    </submittedName>
</protein>
<dbReference type="SUPFAM" id="SSF46785">
    <property type="entry name" value="Winged helix' DNA-binding domain"/>
    <property type="match status" value="1"/>
</dbReference>
<dbReference type="KEGG" id="roz:CBI38_03490"/>
<dbReference type="Pfam" id="PF07729">
    <property type="entry name" value="FCD"/>
    <property type="match status" value="1"/>
</dbReference>
<organism evidence="5 6">
    <name type="scientific">Rhodococcus oxybenzonivorans</name>
    <dbReference type="NCBI Taxonomy" id="1990687"/>
    <lineage>
        <taxon>Bacteria</taxon>
        <taxon>Bacillati</taxon>
        <taxon>Actinomycetota</taxon>
        <taxon>Actinomycetes</taxon>
        <taxon>Mycobacteriales</taxon>
        <taxon>Nocardiaceae</taxon>
        <taxon>Rhodococcus</taxon>
    </lineage>
</organism>
<gene>
    <name evidence="5" type="ORF">CBI38_03490</name>
</gene>
<dbReference type="AlphaFoldDB" id="A0A2S2BQD2"/>
<dbReference type="InterPro" id="IPR011711">
    <property type="entry name" value="GntR_C"/>
</dbReference>
<dbReference type="CDD" id="cd07377">
    <property type="entry name" value="WHTH_GntR"/>
    <property type="match status" value="1"/>
</dbReference>
<accession>A0A2S2BQD2</accession>
<dbReference type="GO" id="GO:0003700">
    <property type="term" value="F:DNA-binding transcription factor activity"/>
    <property type="evidence" value="ECO:0007669"/>
    <property type="project" value="InterPro"/>
</dbReference>
<dbReference type="InterPro" id="IPR036388">
    <property type="entry name" value="WH-like_DNA-bd_sf"/>
</dbReference>
<dbReference type="Gene3D" id="1.10.10.10">
    <property type="entry name" value="Winged helix-like DNA-binding domain superfamily/Winged helix DNA-binding domain"/>
    <property type="match status" value="1"/>
</dbReference>
<sequence>MLYSAAEQVYREVKELILSGGLPGGELISEGEIAERMGLSRTPVREAFLRLEAEGWMRLYPKRGALVVAVAEGEAEHIVDARQLVETHAVRILAERPHAREVLVARLRANLEEQRQIAARGDVAAFSASDADFHRLIVDAAENPLLATFYSSLRERQRRMTAHSITRDPGQLPRILAEHEQLTDLVNDGDADGFEAAVLAHMRRVHALNPRGVAR</sequence>
<dbReference type="PRINTS" id="PR00035">
    <property type="entry name" value="HTHGNTR"/>
</dbReference>
<dbReference type="PANTHER" id="PTHR43537">
    <property type="entry name" value="TRANSCRIPTIONAL REGULATOR, GNTR FAMILY"/>
    <property type="match status" value="1"/>
</dbReference>
<proteinExistence type="predicted"/>
<reference evidence="5 6" key="1">
    <citation type="submission" date="2017-05" db="EMBL/GenBank/DDBJ databases">
        <title>Isolation of Rhodococcus sp. S2-17 biodegrading of BP-3.</title>
        <authorList>
            <person name="Lee Y."/>
            <person name="Kim K.H."/>
            <person name="Chun B.H."/>
            <person name="Jung H.S."/>
            <person name="Jeon C.O."/>
        </authorList>
    </citation>
    <scope>NUCLEOTIDE SEQUENCE [LARGE SCALE GENOMIC DNA]</scope>
    <source>
        <strain evidence="5 6">S2-17</strain>
    </source>
</reference>
<dbReference type="Proteomes" id="UP000245711">
    <property type="component" value="Chromosome"/>
</dbReference>
<evidence type="ECO:0000313" key="6">
    <source>
        <dbReference type="Proteomes" id="UP000245711"/>
    </source>
</evidence>
<dbReference type="PROSITE" id="PS50949">
    <property type="entry name" value="HTH_GNTR"/>
    <property type="match status" value="1"/>
</dbReference>
<evidence type="ECO:0000313" key="5">
    <source>
        <dbReference type="EMBL" id="AWK70768.1"/>
    </source>
</evidence>
<evidence type="ECO:0000256" key="2">
    <source>
        <dbReference type="ARBA" id="ARBA00023125"/>
    </source>
</evidence>
<dbReference type="EMBL" id="CP021354">
    <property type="protein sequence ID" value="AWK70768.1"/>
    <property type="molecule type" value="Genomic_DNA"/>
</dbReference>
<keyword evidence="2" id="KW-0238">DNA-binding</keyword>
<dbReference type="RefSeq" id="WP_109326401.1">
    <property type="nucleotide sequence ID" value="NZ_CP021354.1"/>
</dbReference>
<evidence type="ECO:0000259" key="4">
    <source>
        <dbReference type="PROSITE" id="PS50949"/>
    </source>
</evidence>
<dbReference type="SUPFAM" id="SSF48008">
    <property type="entry name" value="GntR ligand-binding domain-like"/>
    <property type="match status" value="1"/>
</dbReference>
<dbReference type="InterPro" id="IPR000524">
    <property type="entry name" value="Tscrpt_reg_HTH_GntR"/>
</dbReference>
<dbReference type="GO" id="GO:0003677">
    <property type="term" value="F:DNA binding"/>
    <property type="evidence" value="ECO:0007669"/>
    <property type="project" value="UniProtKB-KW"/>
</dbReference>
<dbReference type="OrthoDB" id="3186208at2"/>
<dbReference type="InterPro" id="IPR008920">
    <property type="entry name" value="TF_FadR/GntR_C"/>
</dbReference>
<evidence type="ECO:0000256" key="3">
    <source>
        <dbReference type="ARBA" id="ARBA00023163"/>
    </source>
</evidence>